<dbReference type="InterPro" id="IPR009057">
    <property type="entry name" value="Homeodomain-like_sf"/>
</dbReference>
<evidence type="ECO:0000313" key="8">
    <source>
        <dbReference type="Proteomes" id="UP001595755"/>
    </source>
</evidence>
<dbReference type="Pfam" id="PF00072">
    <property type="entry name" value="Response_reg"/>
    <property type="match status" value="1"/>
</dbReference>
<dbReference type="InterPro" id="IPR020449">
    <property type="entry name" value="Tscrpt_reg_AraC-type_HTH"/>
</dbReference>
<dbReference type="InterPro" id="IPR018060">
    <property type="entry name" value="HTH_AraC"/>
</dbReference>
<organism evidence="7 8">
    <name type="scientific">Cohnella boryungensis</name>
    <dbReference type="NCBI Taxonomy" id="768479"/>
    <lineage>
        <taxon>Bacteria</taxon>
        <taxon>Bacillati</taxon>
        <taxon>Bacillota</taxon>
        <taxon>Bacilli</taxon>
        <taxon>Bacillales</taxon>
        <taxon>Paenibacillaceae</taxon>
        <taxon>Cohnella</taxon>
    </lineage>
</organism>
<dbReference type="Gene3D" id="1.10.10.60">
    <property type="entry name" value="Homeodomain-like"/>
    <property type="match status" value="2"/>
</dbReference>
<gene>
    <name evidence="7" type="ORF">ACFO1S_13540</name>
</gene>
<dbReference type="EMBL" id="JBHSED010000023">
    <property type="protein sequence ID" value="MFC4304446.1"/>
    <property type="molecule type" value="Genomic_DNA"/>
</dbReference>
<keyword evidence="3" id="KW-0804">Transcription</keyword>
<dbReference type="PANTHER" id="PTHR43280:SF28">
    <property type="entry name" value="HTH-TYPE TRANSCRIPTIONAL ACTIVATOR RHAS"/>
    <property type="match status" value="1"/>
</dbReference>
<dbReference type="InterPro" id="IPR001789">
    <property type="entry name" value="Sig_transdc_resp-reg_receiver"/>
</dbReference>
<proteinExistence type="predicted"/>
<keyword evidence="4" id="KW-0597">Phosphoprotein</keyword>
<dbReference type="PANTHER" id="PTHR43280">
    <property type="entry name" value="ARAC-FAMILY TRANSCRIPTIONAL REGULATOR"/>
    <property type="match status" value="1"/>
</dbReference>
<evidence type="ECO:0000313" key="7">
    <source>
        <dbReference type="EMBL" id="MFC4304446.1"/>
    </source>
</evidence>
<dbReference type="CDD" id="cd17536">
    <property type="entry name" value="REC_YesN-like"/>
    <property type="match status" value="1"/>
</dbReference>
<name>A0ABV8SAV9_9BACL</name>
<dbReference type="Pfam" id="PF12833">
    <property type="entry name" value="HTH_18"/>
    <property type="match status" value="1"/>
</dbReference>
<dbReference type="SUPFAM" id="SSF52172">
    <property type="entry name" value="CheY-like"/>
    <property type="match status" value="1"/>
</dbReference>
<dbReference type="PROSITE" id="PS01124">
    <property type="entry name" value="HTH_ARAC_FAMILY_2"/>
    <property type="match status" value="1"/>
</dbReference>
<evidence type="ECO:0000256" key="2">
    <source>
        <dbReference type="ARBA" id="ARBA00023125"/>
    </source>
</evidence>
<evidence type="ECO:0000259" key="6">
    <source>
        <dbReference type="PROSITE" id="PS50110"/>
    </source>
</evidence>
<accession>A0ABV8SAV9</accession>
<reference evidence="8" key="1">
    <citation type="journal article" date="2019" name="Int. J. Syst. Evol. Microbiol.">
        <title>The Global Catalogue of Microorganisms (GCM) 10K type strain sequencing project: providing services to taxonomists for standard genome sequencing and annotation.</title>
        <authorList>
            <consortium name="The Broad Institute Genomics Platform"/>
            <consortium name="The Broad Institute Genome Sequencing Center for Infectious Disease"/>
            <person name="Wu L."/>
            <person name="Ma J."/>
        </authorList>
    </citation>
    <scope>NUCLEOTIDE SEQUENCE [LARGE SCALE GENOMIC DNA]</scope>
    <source>
        <strain evidence="8">CGMCC 4.1641</strain>
    </source>
</reference>
<dbReference type="SMART" id="SM00342">
    <property type="entry name" value="HTH_ARAC"/>
    <property type="match status" value="1"/>
</dbReference>
<dbReference type="RefSeq" id="WP_204604843.1">
    <property type="nucleotide sequence ID" value="NZ_JBHSED010000023.1"/>
</dbReference>
<dbReference type="Gene3D" id="3.40.50.2300">
    <property type="match status" value="1"/>
</dbReference>
<dbReference type="InterPro" id="IPR011006">
    <property type="entry name" value="CheY-like_superfamily"/>
</dbReference>
<comment type="caution">
    <text evidence="7">The sequence shown here is derived from an EMBL/GenBank/DDBJ whole genome shotgun (WGS) entry which is preliminary data.</text>
</comment>
<feature type="modified residue" description="4-aspartylphosphate" evidence="4">
    <location>
        <position position="59"/>
    </location>
</feature>
<keyword evidence="8" id="KW-1185">Reference proteome</keyword>
<dbReference type="SMART" id="SM00448">
    <property type="entry name" value="REC"/>
    <property type="match status" value="1"/>
</dbReference>
<keyword evidence="1" id="KW-0805">Transcription regulation</keyword>
<dbReference type="PROSITE" id="PS50110">
    <property type="entry name" value="RESPONSE_REGULATORY"/>
    <property type="match status" value="1"/>
</dbReference>
<sequence length="553" mass="63689">MQPIRTLIVDDEARIRRGIERLVRSCGDGWEVVATASDGKEALEYFHETGGAVDLLITDVKMPELDGLSLIREAKQSYSFYPLLVSGYDDFRYLQTALREGALDYLLKPVDREQFRTRLSEIRAIISDGRYQTHKRGEMEREAEKLRKSRQIQTLSYITSMDIDLASLGYWVEDFPKGDFVLLSVRMDTMPVKTRSYKASDWKAYFYALENIMVEVLEQQFGQADRQCWCWRGGEAEFWMLLFSSDDELCWATAVYELAAKIRSSIQTYTPFSVSVAYGDPIEDLYLLTEAKRQAVSLMNYRFVSGGNRIFRPEDVGMHEVPSSAFDQELSAAARKLKRAVEQGNAREAAEELRLLFELFGRIESPSQLQTAVRNAIILLHSAGIESRRDGASLPSIEEELQNAERSANMQEVKQRIKGMVEQVIAAIRRARESESRKPIEHAKGWIAEHLDQEITIKRIADQVYMNPTYFSEYFKLHTGETMLDYLTRQRMERAQELLADPALRIQDVCGLIGYQDVKYFSRLFKQWTGQTPSKYREPLFGQRGGEDDERKS</sequence>
<feature type="domain" description="Response regulatory" evidence="6">
    <location>
        <begin position="5"/>
        <end position="123"/>
    </location>
</feature>
<evidence type="ECO:0000256" key="3">
    <source>
        <dbReference type="ARBA" id="ARBA00023163"/>
    </source>
</evidence>
<dbReference type="SUPFAM" id="SSF46689">
    <property type="entry name" value="Homeodomain-like"/>
    <property type="match status" value="2"/>
</dbReference>
<dbReference type="PRINTS" id="PR00032">
    <property type="entry name" value="HTHARAC"/>
</dbReference>
<evidence type="ECO:0000256" key="1">
    <source>
        <dbReference type="ARBA" id="ARBA00023015"/>
    </source>
</evidence>
<evidence type="ECO:0000259" key="5">
    <source>
        <dbReference type="PROSITE" id="PS01124"/>
    </source>
</evidence>
<keyword evidence="2" id="KW-0238">DNA-binding</keyword>
<evidence type="ECO:0000256" key="4">
    <source>
        <dbReference type="PROSITE-ProRule" id="PRU00169"/>
    </source>
</evidence>
<dbReference type="Proteomes" id="UP001595755">
    <property type="component" value="Unassembled WGS sequence"/>
</dbReference>
<feature type="domain" description="HTH araC/xylS-type" evidence="5">
    <location>
        <begin position="441"/>
        <end position="539"/>
    </location>
</feature>
<protein>
    <submittedName>
        <fullName evidence="7">Helix-turn-helix domain-containing protein</fullName>
    </submittedName>
</protein>